<dbReference type="EMBL" id="DVFJ01000030">
    <property type="protein sequence ID" value="HIQ72244.1"/>
    <property type="molecule type" value="Genomic_DNA"/>
</dbReference>
<reference evidence="1" key="2">
    <citation type="journal article" date="2021" name="PeerJ">
        <title>Extensive microbial diversity within the chicken gut microbiome revealed by metagenomics and culture.</title>
        <authorList>
            <person name="Gilroy R."/>
            <person name="Ravi A."/>
            <person name="Getino M."/>
            <person name="Pursley I."/>
            <person name="Horton D.L."/>
            <person name="Alikhan N.F."/>
            <person name="Baker D."/>
            <person name="Gharbi K."/>
            <person name="Hall N."/>
            <person name="Watson M."/>
            <person name="Adriaenssens E.M."/>
            <person name="Foster-Nyarko E."/>
            <person name="Jarju S."/>
            <person name="Secka A."/>
            <person name="Antonio M."/>
            <person name="Oren A."/>
            <person name="Chaudhuri R.R."/>
            <person name="La Ragione R."/>
            <person name="Hildebrand F."/>
            <person name="Pallen M.J."/>
        </authorList>
    </citation>
    <scope>NUCLEOTIDE SEQUENCE</scope>
    <source>
        <strain evidence="1">ChiSxjej2B14-6234</strain>
    </source>
</reference>
<accession>A0A9D1CS75</accession>
<dbReference type="Gene3D" id="3.30.70.100">
    <property type="match status" value="1"/>
</dbReference>
<dbReference type="PANTHER" id="PTHR34389:SF2">
    <property type="entry name" value="L-RHAMNOSE MUTAROTASE"/>
    <property type="match status" value="1"/>
</dbReference>
<sequence>MERFAWKGTVLPGKIEEYKRRHAEIWPEMTEVLNRAGVHNYTIWLAGHDLFGYYECESVDYAARVQAESPVVARWNESMQGIMRMDYDGRTGEGGMERVFYHA</sequence>
<dbReference type="InterPro" id="IPR011008">
    <property type="entry name" value="Dimeric_a/b-barrel"/>
</dbReference>
<dbReference type="PANTHER" id="PTHR34389">
    <property type="entry name" value="L-RHAMNOSE MUTAROTASE"/>
    <property type="match status" value="1"/>
</dbReference>
<dbReference type="GO" id="GO:0016857">
    <property type="term" value="F:racemase and epimerase activity, acting on carbohydrates and derivatives"/>
    <property type="evidence" value="ECO:0007669"/>
    <property type="project" value="InterPro"/>
</dbReference>
<reference evidence="1" key="1">
    <citation type="submission" date="2020-10" db="EMBL/GenBank/DDBJ databases">
        <authorList>
            <person name="Gilroy R."/>
        </authorList>
    </citation>
    <scope>NUCLEOTIDE SEQUENCE</scope>
    <source>
        <strain evidence="1">ChiSxjej2B14-6234</strain>
    </source>
</reference>
<protein>
    <submittedName>
        <fullName evidence="1">L-rhamnose mutarotase</fullName>
    </submittedName>
</protein>
<dbReference type="Proteomes" id="UP000886887">
    <property type="component" value="Unassembled WGS sequence"/>
</dbReference>
<organism evidence="1 2">
    <name type="scientific">Candidatus Onthenecus intestinigallinarum</name>
    <dbReference type="NCBI Taxonomy" id="2840875"/>
    <lineage>
        <taxon>Bacteria</taxon>
        <taxon>Bacillati</taxon>
        <taxon>Bacillota</taxon>
        <taxon>Clostridia</taxon>
        <taxon>Eubacteriales</taxon>
        <taxon>Candidatus Onthenecus</taxon>
    </lineage>
</organism>
<comment type="caution">
    <text evidence="1">The sequence shown here is derived from an EMBL/GenBank/DDBJ whole genome shotgun (WGS) entry which is preliminary data.</text>
</comment>
<evidence type="ECO:0000313" key="2">
    <source>
        <dbReference type="Proteomes" id="UP000886887"/>
    </source>
</evidence>
<evidence type="ECO:0000313" key="1">
    <source>
        <dbReference type="EMBL" id="HIQ72244.1"/>
    </source>
</evidence>
<name>A0A9D1CS75_9FIRM</name>
<proteinExistence type="predicted"/>
<dbReference type="InterPro" id="IPR008000">
    <property type="entry name" value="Rham/fucose_mutarotase"/>
</dbReference>
<dbReference type="GO" id="GO:0019301">
    <property type="term" value="P:rhamnose catabolic process"/>
    <property type="evidence" value="ECO:0007669"/>
    <property type="project" value="TreeGrafter"/>
</dbReference>
<gene>
    <name evidence="1" type="ORF">IAB73_08575</name>
</gene>
<dbReference type="AlphaFoldDB" id="A0A9D1CS75"/>
<dbReference type="Pfam" id="PF05336">
    <property type="entry name" value="rhaM"/>
    <property type="match status" value="1"/>
</dbReference>
<dbReference type="SUPFAM" id="SSF54909">
    <property type="entry name" value="Dimeric alpha+beta barrel"/>
    <property type="match status" value="1"/>
</dbReference>